<protein>
    <submittedName>
        <fullName evidence="1">Uncharacterized protein</fullName>
    </submittedName>
</protein>
<dbReference type="EMBL" id="PNBX01000243">
    <property type="protein sequence ID" value="TMO59376.1"/>
    <property type="molecule type" value="Genomic_DNA"/>
</dbReference>
<feature type="non-terminal residue" evidence="1">
    <location>
        <position position="1"/>
    </location>
</feature>
<feature type="non-terminal residue" evidence="1">
    <location>
        <position position="91"/>
    </location>
</feature>
<dbReference type="Gene3D" id="2.40.160.50">
    <property type="entry name" value="membrane protein fhac: a member of the omp85/tpsb transporter family"/>
    <property type="match status" value="1"/>
</dbReference>
<gene>
    <name evidence="1" type="ORF">CWC19_21370</name>
</gene>
<dbReference type="Proteomes" id="UP000307217">
    <property type="component" value="Unassembled WGS sequence"/>
</dbReference>
<comment type="caution">
    <text evidence="1">The sequence shown here is derived from an EMBL/GenBank/DDBJ whole genome shotgun (WGS) entry which is preliminary data.</text>
</comment>
<evidence type="ECO:0000313" key="2">
    <source>
        <dbReference type="Proteomes" id="UP000307217"/>
    </source>
</evidence>
<organism evidence="1 2">
    <name type="scientific">Pseudoalteromonas aurantia</name>
    <dbReference type="NCBI Taxonomy" id="43654"/>
    <lineage>
        <taxon>Bacteria</taxon>
        <taxon>Pseudomonadati</taxon>
        <taxon>Pseudomonadota</taxon>
        <taxon>Gammaproteobacteria</taxon>
        <taxon>Alteromonadales</taxon>
        <taxon>Pseudoalteromonadaceae</taxon>
        <taxon>Pseudoalteromonas</taxon>
    </lineage>
</organism>
<accession>A0A5S3UTM4</accession>
<proteinExistence type="predicted"/>
<evidence type="ECO:0000313" key="1">
    <source>
        <dbReference type="EMBL" id="TMO59376.1"/>
    </source>
</evidence>
<reference evidence="2" key="2">
    <citation type="submission" date="2019-06" db="EMBL/GenBank/DDBJ databases">
        <title>Co-occurence of chitin degradation, pigmentation and bioactivity in marine Pseudoalteromonas.</title>
        <authorList>
            <person name="Sonnenschein E.C."/>
            <person name="Bech P.K."/>
        </authorList>
    </citation>
    <scope>NUCLEOTIDE SEQUENCE [LARGE SCALE GENOMIC DNA]</scope>
    <source>
        <strain evidence="2">S3790</strain>
    </source>
</reference>
<name>A0A5S3UTM4_9GAMM</name>
<reference evidence="1 2" key="1">
    <citation type="submission" date="2018-01" db="EMBL/GenBank/DDBJ databases">
        <authorList>
            <person name="Paulsen S."/>
            <person name="Gram L.K."/>
        </authorList>
    </citation>
    <scope>NUCLEOTIDE SEQUENCE [LARGE SCALE GENOMIC DNA]</scope>
    <source>
        <strain evidence="1 2">S3790</strain>
    </source>
</reference>
<sequence>TRELWTLLPEISFSRSGGENRSTFGFRDSNFLGWGKRVSLVRTNDEERSGYEFTYDDPNILGSRYRGRLEYADNSDGKRHWLSVTYPFYAL</sequence>
<dbReference type="AlphaFoldDB" id="A0A5S3UTM4"/>